<dbReference type="InterPro" id="IPR011335">
    <property type="entry name" value="Restrct_endonuc-II-like"/>
</dbReference>
<proteinExistence type="predicted"/>
<dbReference type="Gene3D" id="3.40.960.10">
    <property type="entry name" value="VSR Endonuclease"/>
    <property type="match status" value="1"/>
</dbReference>
<dbReference type="SUPFAM" id="SSF52980">
    <property type="entry name" value="Restriction endonuclease-like"/>
    <property type="match status" value="1"/>
</dbReference>
<accession>K9EEG7</accession>
<comment type="caution">
    <text evidence="2">The sequence shown here is derived from an EMBL/GenBank/DDBJ whole genome shotgun (WGS) entry which is preliminary data.</text>
</comment>
<dbReference type="STRING" id="202789.GCA_001457435_01291"/>
<dbReference type="Proteomes" id="UP000009888">
    <property type="component" value="Unassembled WGS sequence"/>
</dbReference>
<dbReference type="eggNOG" id="COG2852">
    <property type="taxonomic scope" value="Bacteria"/>
</dbReference>
<protein>
    <recommendedName>
        <fullName evidence="1">DUF559 domain-containing protein</fullName>
    </recommendedName>
</protein>
<dbReference type="HOGENOM" id="CLU_073055_1_0_11"/>
<evidence type="ECO:0000313" key="3">
    <source>
        <dbReference type="Proteomes" id="UP000009888"/>
    </source>
</evidence>
<reference evidence="2 3" key="1">
    <citation type="submission" date="2012-09" db="EMBL/GenBank/DDBJ databases">
        <title>The Genome Sequence of Actinobaculum massiliae ACS-171-V-COL2.</title>
        <authorList>
            <consortium name="The Broad Institute Genome Sequencing Platform"/>
            <person name="Earl A."/>
            <person name="Ward D."/>
            <person name="Feldgarden M."/>
            <person name="Gevers D."/>
            <person name="Saerens B."/>
            <person name="Vaneechoutte M."/>
            <person name="Walker B."/>
            <person name="Young S.K."/>
            <person name="Zeng Q."/>
            <person name="Gargeya S."/>
            <person name="Fitzgerald M."/>
            <person name="Haas B."/>
            <person name="Abouelleil A."/>
            <person name="Alvarado L."/>
            <person name="Arachchi H.M."/>
            <person name="Berlin A."/>
            <person name="Chapman S.B."/>
            <person name="Goldberg J."/>
            <person name="Griggs A."/>
            <person name="Gujja S."/>
            <person name="Hansen M."/>
            <person name="Howarth C."/>
            <person name="Imamovic A."/>
            <person name="Larimer J."/>
            <person name="McCowen C."/>
            <person name="Montmayeur A."/>
            <person name="Murphy C."/>
            <person name="Neiman D."/>
            <person name="Pearson M."/>
            <person name="Priest M."/>
            <person name="Roberts A."/>
            <person name="Saif S."/>
            <person name="Shea T."/>
            <person name="Sisk P."/>
            <person name="Sykes S."/>
            <person name="Wortman J."/>
            <person name="Nusbaum C."/>
            <person name="Birren B."/>
        </authorList>
    </citation>
    <scope>NUCLEOTIDE SEQUENCE [LARGE SCALE GENOMIC DNA]</scope>
    <source>
        <strain evidence="3">ACS-171-V-Col2</strain>
    </source>
</reference>
<dbReference type="PATRIC" id="fig|883066.3.peg.870"/>
<dbReference type="EMBL" id="AGWL01000005">
    <property type="protein sequence ID" value="EKU95073.1"/>
    <property type="molecule type" value="Genomic_DNA"/>
</dbReference>
<sequence>MNMVIPSTGGAGITGVVSRKALLEVCSPFQIRNYAKKNRWEYLDGWYATEDAPPEVRQSYRNKMRPTCISACKLWGLWTPPFSRVHAYKPRYAFNGQQVKTDFAPAILPHRPWLDSWPDRGPIASPARALAHAGRCLEASEVAILLESALNTGLLGRGDIDEIIEGYPVNLRRSLRRVDGLSQSGSETKVKFGLQARGVKFRQQVFIDGVGYVDILVGKSLVIECDSYEFHDDVAQYATDRARDLRLHRLGYTVIRLTWWQIHRDWERTLAALVAVISTGAHHRLPIGGD</sequence>
<dbReference type="AlphaFoldDB" id="K9EEG7"/>
<dbReference type="Pfam" id="PF04480">
    <property type="entry name" value="DUF559"/>
    <property type="match status" value="1"/>
</dbReference>
<gene>
    <name evidence="2" type="ORF">HMPREF9233_00834</name>
</gene>
<dbReference type="InterPro" id="IPR007569">
    <property type="entry name" value="DUF559"/>
</dbReference>
<feature type="domain" description="DUF559" evidence="1">
    <location>
        <begin position="197"/>
        <end position="276"/>
    </location>
</feature>
<name>K9EEG7_9ACTO</name>
<evidence type="ECO:0000259" key="1">
    <source>
        <dbReference type="Pfam" id="PF04480"/>
    </source>
</evidence>
<organism evidence="2 3">
    <name type="scientific">Actinobaculum massiliense ACS-171-V-Col2</name>
    <dbReference type="NCBI Taxonomy" id="883066"/>
    <lineage>
        <taxon>Bacteria</taxon>
        <taxon>Bacillati</taxon>
        <taxon>Actinomycetota</taxon>
        <taxon>Actinomycetes</taxon>
        <taxon>Actinomycetales</taxon>
        <taxon>Actinomycetaceae</taxon>
        <taxon>Actinobaculum</taxon>
    </lineage>
</organism>
<keyword evidence="3" id="KW-1185">Reference proteome</keyword>
<evidence type="ECO:0000313" key="2">
    <source>
        <dbReference type="EMBL" id="EKU95073.1"/>
    </source>
</evidence>